<feature type="domain" description="RecX first three-helical" evidence="9">
    <location>
        <begin position="30"/>
        <end position="69"/>
    </location>
</feature>
<dbReference type="Pfam" id="PF21981">
    <property type="entry name" value="RecX_HTH3"/>
    <property type="match status" value="1"/>
</dbReference>
<reference evidence="10 11" key="1">
    <citation type="submission" date="2017-06" db="EMBL/GenBank/DDBJ databases">
        <authorList>
            <person name="Kim H.J."/>
            <person name="Triplett B.A."/>
        </authorList>
    </citation>
    <scope>NUCLEOTIDE SEQUENCE [LARGE SCALE GENOMIC DNA]</scope>
    <source>
        <strain evidence="10">FRACA_ARgP5</strain>
    </source>
</reference>
<dbReference type="HAMAP" id="MF_01114">
    <property type="entry name" value="RecX"/>
    <property type="match status" value="1"/>
</dbReference>
<dbReference type="Gene3D" id="1.10.10.10">
    <property type="entry name" value="Winged helix-like DNA-binding domain superfamily/Winged helix DNA-binding domain"/>
    <property type="match status" value="2"/>
</dbReference>
<evidence type="ECO:0000256" key="1">
    <source>
        <dbReference type="ARBA" id="ARBA00004496"/>
    </source>
</evidence>
<feature type="compositionally biased region" description="Low complexity" evidence="6">
    <location>
        <begin position="14"/>
        <end position="23"/>
    </location>
</feature>
<dbReference type="InterPro" id="IPR053926">
    <property type="entry name" value="RecX_HTH_1st"/>
</dbReference>
<dbReference type="Pfam" id="PF02631">
    <property type="entry name" value="RecX_HTH2"/>
    <property type="match status" value="1"/>
</dbReference>
<feature type="domain" description="RecX third three-helical" evidence="8">
    <location>
        <begin position="124"/>
        <end position="169"/>
    </location>
</feature>
<evidence type="ECO:0000259" key="7">
    <source>
        <dbReference type="Pfam" id="PF02631"/>
    </source>
</evidence>
<dbReference type="Proteomes" id="UP000234331">
    <property type="component" value="Unassembled WGS sequence"/>
</dbReference>
<gene>
    <name evidence="5 10" type="primary">recX</name>
    <name evidence="10" type="ORF">FRACA_30069</name>
</gene>
<dbReference type="RefSeq" id="WP_101832618.1">
    <property type="nucleotide sequence ID" value="NZ_FZMO01000223.1"/>
</dbReference>
<feature type="compositionally biased region" description="Basic and acidic residues" evidence="6">
    <location>
        <begin position="1"/>
        <end position="13"/>
    </location>
</feature>
<evidence type="ECO:0000256" key="3">
    <source>
        <dbReference type="ARBA" id="ARBA00018111"/>
    </source>
</evidence>
<feature type="domain" description="RecX second three-helical" evidence="7">
    <location>
        <begin position="76"/>
        <end position="116"/>
    </location>
</feature>
<feature type="region of interest" description="Disordered" evidence="6">
    <location>
        <begin position="1"/>
        <end position="23"/>
    </location>
</feature>
<comment type="similarity">
    <text evidence="2 5">Belongs to the RecX family.</text>
</comment>
<evidence type="ECO:0000256" key="5">
    <source>
        <dbReference type="HAMAP-Rule" id="MF_01114"/>
    </source>
</evidence>
<evidence type="ECO:0000313" key="11">
    <source>
        <dbReference type="Proteomes" id="UP000234331"/>
    </source>
</evidence>
<comment type="subcellular location">
    <subcellularLocation>
        <location evidence="1 5">Cytoplasm</location>
    </subcellularLocation>
</comment>
<name>A0A2I2KTT2_9ACTN</name>
<dbReference type="AlphaFoldDB" id="A0A2I2KTT2"/>
<comment type="function">
    <text evidence="5">Modulates RecA activity.</text>
</comment>
<dbReference type="InterPro" id="IPR053925">
    <property type="entry name" value="RecX_HTH_3rd"/>
</dbReference>
<keyword evidence="11" id="KW-1185">Reference proteome</keyword>
<dbReference type="InterPro" id="IPR036388">
    <property type="entry name" value="WH-like_DNA-bd_sf"/>
</dbReference>
<evidence type="ECO:0000256" key="6">
    <source>
        <dbReference type="SAM" id="MobiDB-lite"/>
    </source>
</evidence>
<dbReference type="PANTHER" id="PTHR33602:SF1">
    <property type="entry name" value="REGULATORY PROTEIN RECX FAMILY PROTEIN"/>
    <property type="match status" value="1"/>
</dbReference>
<dbReference type="GO" id="GO:0006282">
    <property type="term" value="P:regulation of DNA repair"/>
    <property type="evidence" value="ECO:0007669"/>
    <property type="project" value="UniProtKB-UniRule"/>
</dbReference>
<dbReference type="NCBIfam" id="NF001064">
    <property type="entry name" value="PRK00117.5-4"/>
    <property type="match status" value="1"/>
</dbReference>
<dbReference type="EMBL" id="FZMO01000223">
    <property type="protein sequence ID" value="SNQ49066.1"/>
    <property type="molecule type" value="Genomic_DNA"/>
</dbReference>
<keyword evidence="4 5" id="KW-0963">Cytoplasm</keyword>
<dbReference type="Pfam" id="PF21982">
    <property type="entry name" value="RecX_HTH1"/>
    <property type="match status" value="1"/>
</dbReference>
<dbReference type="InterPro" id="IPR053924">
    <property type="entry name" value="RecX_HTH_2nd"/>
</dbReference>
<accession>A0A2I2KTT2</accession>
<evidence type="ECO:0000313" key="10">
    <source>
        <dbReference type="EMBL" id="SNQ49066.1"/>
    </source>
</evidence>
<dbReference type="InterPro" id="IPR003783">
    <property type="entry name" value="Regulatory_RecX"/>
</dbReference>
<evidence type="ECO:0000259" key="9">
    <source>
        <dbReference type="Pfam" id="PF21982"/>
    </source>
</evidence>
<evidence type="ECO:0000256" key="4">
    <source>
        <dbReference type="ARBA" id="ARBA00022490"/>
    </source>
</evidence>
<sequence>MRSGRRDAERRPAEAPGAAGGSAADPIEVAREICLHQLAARARSRAELATTLRRRGVADEVAEVVLDRLTAVGLVDDSAFAAAFVSSARAQRGLGRQALAAELRRRGVQPKVVEEATAVVEESDEEETARDLVRRRLASMGRLPVEVRARRLVAMLARRGYSIELAVRVVYELVGATDDGEDEPPELDDLDG</sequence>
<proteinExistence type="inferred from homology"/>
<dbReference type="PANTHER" id="PTHR33602">
    <property type="entry name" value="REGULATORY PROTEIN RECX FAMILY PROTEIN"/>
    <property type="match status" value="1"/>
</dbReference>
<protein>
    <recommendedName>
        <fullName evidence="3 5">Regulatory protein RecX</fullName>
    </recommendedName>
</protein>
<evidence type="ECO:0000259" key="8">
    <source>
        <dbReference type="Pfam" id="PF21981"/>
    </source>
</evidence>
<dbReference type="GO" id="GO:0005737">
    <property type="term" value="C:cytoplasm"/>
    <property type="evidence" value="ECO:0007669"/>
    <property type="project" value="UniProtKB-SubCell"/>
</dbReference>
<evidence type="ECO:0000256" key="2">
    <source>
        <dbReference type="ARBA" id="ARBA00009695"/>
    </source>
</evidence>
<organism evidence="10 11">
    <name type="scientific">Frankia canadensis</name>
    <dbReference type="NCBI Taxonomy" id="1836972"/>
    <lineage>
        <taxon>Bacteria</taxon>
        <taxon>Bacillati</taxon>
        <taxon>Actinomycetota</taxon>
        <taxon>Actinomycetes</taxon>
        <taxon>Frankiales</taxon>
        <taxon>Frankiaceae</taxon>
        <taxon>Frankia</taxon>
    </lineage>
</organism>